<dbReference type="EMBL" id="CP104144">
    <property type="protein sequence ID" value="UWU17255.1"/>
    <property type="molecule type" value="Genomic_DNA"/>
</dbReference>
<dbReference type="RefSeq" id="WP_027509209.1">
    <property type="nucleotide sequence ID" value="NZ_CP104144.1"/>
</dbReference>
<protein>
    <submittedName>
        <fullName evidence="1">Uncharacterized protein</fullName>
    </submittedName>
</protein>
<keyword evidence="2" id="KW-1185">Reference proteome</keyword>
<sequence length="90" mass="9450">MLAQVGLLDEATLPILRAAQSRVLSDAAEPLNTLISPSCASCGVRRAACEKKDATTGDGIATKEADERYTLISAAAPGLTIRPSINRPER</sequence>
<reference evidence="1" key="1">
    <citation type="submission" date="2022-09" db="EMBL/GenBank/DDBJ databases">
        <title>Australian commercial rhizobial inoculants.</title>
        <authorList>
            <person name="Kohlmeier M.G."/>
            <person name="O'Hara G.W."/>
            <person name="Colombi E."/>
            <person name="Ramsay J.P."/>
            <person name="Terpolilli J."/>
        </authorList>
    </citation>
    <scope>NUCLEOTIDE SEQUENCE</scope>
    <source>
        <strain evidence="1">WSM1592</strain>
        <plasmid evidence="1">pWSM1592_1</plasmid>
    </source>
</reference>
<name>A0ABY5XRJ8_RHISU</name>
<keyword evidence="1" id="KW-0614">Plasmid</keyword>
<organism evidence="1 2">
    <name type="scientific">Rhizobium sullae</name>
    <name type="common">Rhizobium hedysari</name>
    <dbReference type="NCBI Taxonomy" id="50338"/>
    <lineage>
        <taxon>Bacteria</taxon>
        <taxon>Pseudomonadati</taxon>
        <taxon>Pseudomonadota</taxon>
        <taxon>Alphaproteobacteria</taxon>
        <taxon>Hyphomicrobiales</taxon>
        <taxon>Rhizobiaceae</taxon>
        <taxon>Rhizobium/Agrobacterium group</taxon>
        <taxon>Rhizobium</taxon>
    </lineage>
</organism>
<accession>A0ABY5XRJ8</accession>
<proteinExistence type="predicted"/>
<gene>
    <name evidence="1" type="ORF">N2599_31315</name>
</gene>
<evidence type="ECO:0000313" key="1">
    <source>
        <dbReference type="EMBL" id="UWU17255.1"/>
    </source>
</evidence>
<dbReference type="Proteomes" id="UP001060123">
    <property type="component" value="Plasmid pWSM1592_1"/>
</dbReference>
<evidence type="ECO:0000313" key="2">
    <source>
        <dbReference type="Proteomes" id="UP001060123"/>
    </source>
</evidence>
<geneLocation type="plasmid" evidence="1 2">
    <name>pWSM1592_1</name>
</geneLocation>